<evidence type="ECO:0000313" key="5">
    <source>
        <dbReference type="EMBL" id="CAL5223556.1"/>
    </source>
</evidence>
<reference evidence="5 6" key="1">
    <citation type="submission" date="2024-06" db="EMBL/GenBank/DDBJ databases">
        <authorList>
            <person name="Kraege A."/>
            <person name="Thomma B."/>
        </authorList>
    </citation>
    <scope>NUCLEOTIDE SEQUENCE [LARGE SCALE GENOMIC DNA]</scope>
</reference>
<evidence type="ECO:0000256" key="1">
    <source>
        <dbReference type="ARBA" id="ARBA00022679"/>
    </source>
</evidence>
<gene>
    <name evidence="5" type="primary">g6089</name>
    <name evidence="5" type="ORF">VP750_LOCUS5215</name>
</gene>
<evidence type="ECO:0000256" key="3">
    <source>
        <dbReference type="SAM" id="MobiDB-lite"/>
    </source>
</evidence>
<dbReference type="SUPFAM" id="SSF55729">
    <property type="entry name" value="Acyl-CoA N-acyltransferases (Nat)"/>
    <property type="match status" value="1"/>
</dbReference>
<name>A0ABP1FVV3_9CHLO</name>
<sequence>MLSGRAPRLPASLERPNHSSHGAALRRSSRRLKSSRCAAKQPLQVETSHGLIRVAPLELNDLNAASVVLIRSFATSPDSVTVNLRDVGEFLRSYLAADNDCTFFTAKLTLTDTAALQLGRKDLVVGTAAVSVGEDCGDLDAVQFPASAAVIANMAVDQKYRKQGIAGLLLQACEQHALAMGTEYISLVVHKQNTPARGLYESSGFREMPPAKPTGLSGFLRFGSGTEHIVMAKRVSEDFSV</sequence>
<dbReference type="InterPro" id="IPR050680">
    <property type="entry name" value="YpeA/RimI_acetyltransf"/>
</dbReference>
<dbReference type="InterPro" id="IPR016181">
    <property type="entry name" value="Acyl_CoA_acyltransferase"/>
</dbReference>
<dbReference type="Proteomes" id="UP001497392">
    <property type="component" value="Unassembled WGS sequence"/>
</dbReference>
<protein>
    <submittedName>
        <fullName evidence="5">G6089 protein</fullName>
    </submittedName>
</protein>
<evidence type="ECO:0000259" key="4">
    <source>
        <dbReference type="PROSITE" id="PS51186"/>
    </source>
</evidence>
<keyword evidence="1" id="KW-0808">Transferase</keyword>
<proteinExistence type="predicted"/>
<dbReference type="PANTHER" id="PTHR43420:SF44">
    <property type="entry name" value="ACETYLTRANSFERASE YPEA"/>
    <property type="match status" value="1"/>
</dbReference>
<dbReference type="PANTHER" id="PTHR43420">
    <property type="entry name" value="ACETYLTRANSFERASE"/>
    <property type="match status" value="1"/>
</dbReference>
<feature type="region of interest" description="Disordered" evidence="3">
    <location>
        <begin position="1"/>
        <end position="39"/>
    </location>
</feature>
<dbReference type="EMBL" id="CAXHTA020000009">
    <property type="protein sequence ID" value="CAL5223556.1"/>
    <property type="molecule type" value="Genomic_DNA"/>
</dbReference>
<dbReference type="Gene3D" id="3.40.630.30">
    <property type="match status" value="1"/>
</dbReference>
<dbReference type="Pfam" id="PF00583">
    <property type="entry name" value="Acetyltransf_1"/>
    <property type="match status" value="1"/>
</dbReference>
<dbReference type="CDD" id="cd04301">
    <property type="entry name" value="NAT_SF"/>
    <property type="match status" value="1"/>
</dbReference>
<accession>A0ABP1FVV3</accession>
<organism evidence="5 6">
    <name type="scientific">Coccomyxa viridis</name>
    <dbReference type="NCBI Taxonomy" id="1274662"/>
    <lineage>
        <taxon>Eukaryota</taxon>
        <taxon>Viridiplantae</taxon>
        <taxon>Chlorophyta</taxon>
        <taxon>core chlorophytes</taxon>
        <taxon>Trebouxiophyceae</taxon>
        <taxon>Trebouxiophyceae incertae sedis</taxon>
        <taxon>Coccomyxaceae</taxon>
        <taxon>Coccomyxa</taxon>
    </lineage>
</organism>
<feature type="domain" description="N-acetyltransferase" evidence="4">
    <location>
        <begin position="52"/>
        <end position="236"/>
    </location>
</feature>
<evidence type="ECO:0000256" key="2">
    <source>
        <dbReference type="ARBA" id="ARBA00023315"/>
    </source>
</evidence>
<keyword evidence="6" id="KW-1185">Reference proteome</keyword>
<comment type="caution">
    <text evidence="5">The sequence shown here is derived from an EMBL/GenBank/DDBJ whole genome shotgun (WGS) entry which is preliminary data.</text>
</comment>
<dbReference type="InterPro" id="IPR000182">
    <property type="entry name" value="GNAT_dom"/>
</dbReference>
<dbReference type="PROSITE" id="PS51186">
    <property type="entry name" value="GNAT"/>
    <property type="match status" value="1"/>
</dbReference>
<keyword evidence="2" id="KW-0012">Acyltransferase</keyword>
<evidence type="ECO:0000313" key="6">
    <source>
        <dbReference type="Proteomes" id="UP001497392"/>
    </source>
</evidence>